<accession>A0A7K1J599</accession>
<evidence type="ECO:0000313" key="2">
    <source>
        <dbReference type="Proteomes" id="UP000487882"/>
    </source>
</evidence>
<protein>
    <submittedName>
        <fullName evidence="1">Uncharacterized protein</fullName>
    </submittedName>
</protein>
<name>A0A7K1J599_9BIFI</name>
<reference evidence="1 2" key="1">
    <citation type="submission" date="2019-09" db="EMBL/GenBank/DDBJ databases">
        <title>Bifidobacterium canis sp. nov., isolated from the digestive tract of German Shepherd dog puppy.</title>
        <authorList>
            <person name="Bunesova V."/>
        </authorList>
    </citation>
    <scope>NUCLEOTIDE SEQUENCE [LARGE SCALE GENOMIC DNA]</scope>
    <source>
        <strain evidence="1 2">GSD1FS</strain>
    </source>
</reference>
<sequence length="56" mass="6118">MGSSNPRKAVRTCSSIIPPSKQKGSKHCVKVDTVEFESKTTEKGELATKVVKIKRS</sequence>
<dbReference type="Proteomes" id="UP000487882">
    <property type="component" value="Unassembled WGS sequence"/>
</dbReference>
<keyword evidence="2" id="KW-1185">Reference proteome</keyword>
<dbReference type="EMBL" id="WNLP01000004">
    <property type="protein sequence ID" value="MUH59731.1"/>
    <property type="molecule type" value="Genomic_DNA"/>
</dbReference>
<gene>
    <name evidence="1" type="ORF">GSD1FS_1072</name>
</gene>
<evidence type="ECO:0000313" key="1">
    <source>
        <dbReference type="EMBL" id="MUH59731.1"/>
    </source>
</evidence>
<organism evidence="1 2">
    <name type="scientific">Bifidobacterium canis</name>
    <dbReference type="NCBI Taxonomy" id="2610880"/>
    <lineage>
        <taxon>Bacteria</taxon>
        <taxon>Bacillati</taxon>
        <taxon>Actinomycetota</taxon>
        <taxon>Actinomycetes</taxon>
        <taxon>Bifidobacteriales</taxon>
        <taxon>Bifidobacteriaceae</taxon>
        <taxon>Bifidobacterium</taxon>
    </lineage>
</organism>
<comment type="caution">
    <text evidence="1">The sequence shown here is derived from an EMBL/GenBank/DDBJ whole genome shotgun (WGS) entry which is preliminary data.</text>
</comment>
<proteinExistence type="predicted"/>
<dbReference type="AlphaFoldDB" id="A0A7K1J599"/>